<protein>
    <recommendedName>
        <fullName evidence="1">DUF2059 domain-containing protein</fullName>
    </recommendedName>
</protein>
<accession>A0A0F9YCK7</accession>
<organism evidence="2">
    <name type="scientific">marine sediment metagenome</name>
    <dbReference type="NCBI Taxonomy" id="412755"/>
    <lineage>
        <taxon>unclassified sequences</taxon>
        <taxon>metagenomes</taxon>
        <taxon>ecological metagenomes</taxon>
    </lineage>
</organism>
<dbReference type="InterPro" id="IPR018637">
    <property type="entry name" value="DUF2059"/>
</dbReference>
<evidence type="ECO:0000259" key="1">
    <source>
        <dbReference type="Pfam" id="PF09832"/>
    </source>
</evidence>
<name>A0A0F9YCK7_9ZZZZ</name>
<dbReference type="Pfam" id="PF09832">
    <property type="entry name" value="DUF2059"/>
    <property type="match status" value="1"/>
</dbReference>
<feature type="domain" description="DUF2059" evidence="1">
    <location>
        <begin position="81"/>
        <end position="132"/>
    </location>
</feature>
<proteinExistence type="predicted"/>
<dbReference type="EMBL" id="LAZR01000032">
    <property type="protein sequence ID" value="KKO02209.1"/>
    <property type="molecule type" value="Genomic_DNA"/>
</dbReference>
<reference evidence="2" key="1">
    <citation type="journal article" date="2015" name="Nature">
        <title>Complex archaea that bridge the gap between prokaryotes and eukaryotes.</title>
        <authorList>
            <person name="Spang A."/>
            <person name="Saw J.H."/>
            <person name="Jorgensen S.L."/>
            <person name="Zaremba-Niedzwiedzka K."/>
            <person name="Martijn J."/>
            <person name="Lind A.E."/>
            <person name="van Eijk R."/>
            <person name="Schleper C."/>
            <person name="Guy L."/>
            <person name="Ettema T.J."/>
        </authorList>
    </citation>
    <scope>NUCLEOTIDE SEQUENCE</scope>
</reference>
<dbReference type="AlphaFoldDB" id="A0A0F9YCK7"/>
<comment type="caution">
    <text evidence="2">The sequence shown here is derived from an EMBL/GenBank/DDBJ whole genome shotgun (WGS) entry which is preliminary data.</text>
</comment>
<sequence length="249" mass="27403">MRLTTFQTLILTLLATLILHSVPVQANPTAELYQASGMNQHQQHFQFALKAAQQRYAQQLPPSLYETLVSHSNLRFDPQGMHDRAQARLALALGEADHREAIEFYASALGRKVVSAETRATSPASIVAMQRGLPVPDISPERRQLLEQLGALLPALDLGVEVSLALAGLAAQSANSFLGGLMEIPQSVVTDRRDTLRGQMRANLPDTLAHVYRDLSDAELSEFLAWSESEHGKLYYRAVELAVRDALNP</sequence>
<evidence type="ECO:0000313" key="2">
    <source>
        <dbReference type="EMBL" id="KKO02209.1"/>
    </source>
</evidence>
<gene>
    <name evidence="2" type="ORF">LCGC14_0110740</name>
</gene>